<dbReference type="AlphaFoldDB" id="A0A9P4IMA6"/>
<proteinExistence type="inferred from homology"/>
<dbReference type="SMART" id="SM00853">
    <property type="entry name" value="MutL_C"/>
    <property type="match status" value="1"/>
</dbReference>
<name>A0A9P4IMA6_9PEZI</name>
<feature type="compositionally biased region" description="Basic and acidic residues" evidence="2">
    <location>
        <begin position="328"/>
        <end position="342"/>
    </location>
</feature>
<feature type="region of interest" description="Disordered" evidence="2">
    <location>
        <begin position="207"/>
        <end position="230"/>
    </location>
</feature>
<dbReference type="GO" id="GO:0005524">
    <property type="term" value="F:ATP binding"/>
    <property type="evidence" value="ECO:0007669"/>
    <property type="project" value="InterPro"/>
</dbReference>
<dbReference type="EMBL" id="ML978124">
    <property type="protein sequence ID" value="KAF2101057.1"/>
    <property type="molecule type" value="Genomic_DNA"/>
</dbReference>
<reference evidence="4" key="1">
    <citation type="journal article" date="2020" name="Stud. Mycol.">
        <title>101 Dothideomycetes genomes: a test case for predicting lifestyles and emergence of pathogens.</title>
        <authorList>
            <person name="Haridas S."/>
            <person name="Albert R."/>
            <person name="Binder M."/>
            <person name="Bloem J."/>
            <person name="Labutti K."/>
            <person name="Salamov A."/>
            <person name="Andreopoulos B."/>
            <person name="Baker S."/>
            <person name="Barry K."/>
            <person name="Bills G."/>
            <person name="Bluhm B."/>
            <person name="Cannon C."/>
            <person name="Castanera R."/>
            <person name="Culley D."/>
            <person name="Daum C."/>
            <person name="Ezra D."/>
            <person name="Gonzalez J."/>
            <person name="Henrissat B."/>
            <person name="Kuo A."/>
            <person name="Liang C."/>
            <person name="Lipzen A."/>
            <person name="Lutzoni F."/>
            <person name="Magnuson J."/>
            <person name="Mondo S."/>
            <person name="Nolan M."/>
            <person name="Ohm R."/>
            <person name="Pangilinan J."/>
            <person name="Park H.-J."/>
            <person name="Ramirez L."/>
            <person name="Alfaro M."/>
            <person name="Sun H."/>
            <person name="Tritt A."/>
            <person name="Yoshinaga Y."/>
            <person name="Zwiers L.-H."/>
            <person name="Turgeon B."/>
            <person name="Goodwin S."/>
            <person name="Spatafora J."/>
            <person name="Crous P."/>
            <person name="Grigoriev I."/>
        </authorList>
    </citation>
    <scope>NUCLEOTIDE SEQUENCE</scope>
    <source>
        <strain evidence="4">CBS 133067</strain>
    </source>
</reference>
<dbReference type="InterPro" id="IPR042120">
    <property type="entry name" value="MutL_C_dimsub"/>
</dbReference>
<evidence type="ECO:0000259" key="3">
    <source>
        <dbReference type="SMART" id="SM00853"/>
    </source>
</evidence>
<keyword evidence="5" id="KW-1185">Reference proteome</keyword>
<feature type="compositionally biased region" description="Polar residues" evidence="2">
    <location>
        <begin position="435"/>
        <end position="447"/>
    </location>
</feature>
<dbReference type="PANTHER" id="PTHR10073:SF47">
    <property type="entry name" value="DNA MISMATCH REPAIR PROTEIN MLH3"/>
    <property type="match status" value="1"/>
</dbReference>
<dbReference type="Pfam" id="PF13589">
    <property type="entry name" value="HATPase_c_3"/>
    <property type="match status" value="1"/>
</dbReference>
<dbReference type="GO" id="GO:0032300">
    <property type="term" value="C:mismatch repair complex"/>
    <property type="evidence" value="ECO:0007669"/>
    <property type="project" value="InterPro"/>
</dbReference>
<dbReference type="GO" id="GO:0006298">
    <property type="term" value="P:mismatch repair"/>
    <property type="evidence" value="ECO:0007669"/>
    <property type="project" value="InterPro"/>
</dbReference>
<dbReference type="OrthoDB" id="429932at2759"/>
<accession>A0A9P4IMA6</accession>
<protein>
    <recommendedName>
        <fullName evidence="3">MutL C-terminal dimerisation domain-containing protein</fullName>
    </recommendedName>
</protein>
<dbReference type="InterPro" id="IPR037198">
    <property type="entry name" value="MutL_C_sf"/>
</dbReference>
<feature type="compositionally biased region" description="Low complexity" evidence="2">
    <location>
        <begin position="417"/>
        <end position="426"/>
    </location>
</feature>
<dbReference type="SUPFAM" id="SSF118116">
    <property type="entry name" value="DNA mismatch repair protein MutL"/>
    <property type="match status" value="1"/>
</dbReference>
<sequence>LPDEVIAQIKSSTAITSLTDVILQLIRNSLDAGARKIEVGIDFLRGSCVVEDDGTGIPPSEFTGSGGLGRLYHTSKYRIGAEHYGRNGTFLASLAALALVTVSSQHREYRSTNSLVLHRSNPISRFIPAPPSHELHFRDHGTSVTVRDLFGNMPVRVKQRATFEERLEGDRLWEELKKSIIALLIAFKSPVNLKLRDLQGDRTFNIKDRRLDPKAPSTGQNSLKSGDGASSDMENALFILTQGGMVSQAERTSWVPVSASSGSISIKGIISVDPVPSKLVQFISLDIHPLSANSGHNELFDEISRIFSRSSFGVIEEDPDVDDLKKERRKQDNRIISDDPTNKRFKRGRKGIDKWPMFVFRIVLRDGKRKGMDEGVAANSLENQSHMQAVLEVLSAMVTQWLSSQNFRPRKRQRKLNSNSSSTPSSDLDVPGTPIQKTKGSTAANSLGTGGSETRLDSRGKPYMGIRSFNELSRIKSGNSAFYDTIWPTKATTSRPSPSHERAGVIYDADRSRETIIMKCNALSSNEQHNAPSLSDQALEIAEQQSSELEDGTVTWQDPITKERHRVNARTGAIILPQQQKLVETPRPYSALSNQRKIGGSLPRSKSVGNVTESSNFLPDFLQQWKNPVFLDSQQPIPQVAFDIPGNNDRGAASHRRSLSHHAKYFESIRDFGIDKLSKAGLVESQVIAQVDRKFILIKMPMTKVGTPSRSTTIPDDENGTNDALILVDQHAADERIRVEALLSGLIQPPSPQEASYRSSLSHSCRFKYVLLQEPLQFQVSDQERRLVELHARHFANWSILFDLSSVLRDTSKSTPATSSRTTNATSNTVTVRTLPAVIAERVKSDPKLLITLIRDEIWRLNDPHNRRAGVNDTHLEASDLTDRTATWLAHLGSIPPGLLDMINSRACRSACMFNDVLRMDECEELVRKLERCVFPFMCAHGRPSMVPVVN</sequence>
<dbReference type="InterPro" id="IPR036890">
    <property type="entry name" value="HATPase_C_sf"/>
</dbReference>
<dbReference type="Gene3D" id="3.30.565.10">
    <property type="entry name" value="Histidine kinase-like ATPase, C-terminal domain"/>
    <property type="match status" value="1"/>
</dbReference>
<dbReference type="InterPro" id="IPR038973">
    <property type="entry name" value="MutL/Mlh/Pms-like"/>
</dbReference>
<dbReference type="GO" id="GO:0140664">
    <property type="term" value="F:ATP-dependent DNA damage sensor activity"/>
    <property type="evidence" value="ECO:0007669"/>
    <property type="project" value="InterPro"/>
</dbReference>
<feature type="non-terminal residue" evidence="4">
    <location>
        <position position="951"/>
    </location>
</feature>
<comment type="similarity">
    <text evidence="1">Belongs to the DNA mismatch repair MutL/HexB family.</text>
</comment>
<dbReference type="PANTHER" id="PTHR10073">
    <property type="entry name" value="DNA MISMATCH REPAIR PROTEIN MLH, PMS, MUTL"/>
    <property type="match status" value="1"/>
</dbReference>
<dbReference type="InterPro" id="IPR014790">
    <property type="entry name" value="MutL_C"/>
</dbReference>
<evidence type="ECO:0000313" key="5">
    <source>
        <dbReference type="Proteomes" id="UP000799772"/>
    </source>
</evidence>
<dbReference type="Gene3D" id="3.30.1540.20">
    <property type="entry name" value="MutL, C-terminal domain, dimerisation subdomain"/>
    <property type="match status" value="1"/>
</dbReference>
<organism evidence="4 5">
    <name type="scientific">Rhizodiscina lignyota</name>
    <dbReference type="NCBI Taxonomy" id="1504668"/>
    <lineage>
        <taxon>Eukaryota</taxon>
        <taxon>Fungi</taxon>
        <taxon>Dikarya</taxon>
        <taxon>Ascomycota</taxon>
        <taxon>Pezizomycotina</taxon>
        <taxon>Dothideomycetes</taxon>
        <taxon>Pleosporomycetidae</taxon>
        <taxon>Aulographales</taxon>
        <taxon>Rhizodiscinaceae</taxon>
        <taxon>Rhizodiscina</taxon>
    </lineage>
</organism>
<feature type="domain" description="MutL C-terminal dimerisation" evidence="3">
    <location>
        <begin position="687"/>
        <end position="918"/>
    </location>
</feature>
<evidence type="ECO:0000313" key="4">
    <source>
        <dbReference type="EMBL" id="KAF2101057.1"/>
    </source>
</evidence>
<dbReference type="Proteomes" id="UP000799772">
    <property type="component" value="Unassembled WGS sequence"/>
</dbReference>
<feature type="non-terminal residue" evidence="4">
    <location>
        <position position="1"/>
    </location>
</feature>
<dbReference type="SUPFAM" id="SSF55874">
    <property type="entry name" value="ATPase domain of HSP90 chaperone/DNA topoisomerase II/histidine kinase"/>
    <property type="match status" value="1"/>
</dbReference>
<evidence type="ECO:0000256" key="2">
    <source>
        <dbReference type="SAM" id="MobiDB-lite"/>
    </source>
</evidence>
<gene>
    <name evidence="4" type="ORF">NA57DRAFT_24272</name>
</gene>
<feature type="region of interest" description="Disordered" evidence="2">
    <location>
        <begin position="407"/>
        <end position="462"/>
    </location>
</feature>
<dbReference type="GO" id="GO:0016887">
    <property type="term" value="F:ATP hydrolysis activity"/>
    <property type="evidence" value="ECO:0007669"/>
    <property type="project" value="InterPro"/>
</dbReference>
<feature type="region of interest" description="Disordered" evidence="2">
    <location>
        <begin position="328"/>
        <end position="347"/>
    </location>
</feature>
<evidence type="ECO:0000256" key="1">
    <source>
        <dbReference type="ARBA" id="ARBA00006082"/>
    </source>
</evidence>
<comment type="caution">
    <text evidence="4">The sequence shown here is derived from an EMBL/GenBank/DDBJ whole genome shotgun (WGS) entry which is preliminary data.</text>
</comment>